<dbReference type="Pfam" id="PF08808">
    <property type="entry name" value="RES"/>
    <property type="match status" value="1"/>
</dbReference>
<evidence type="ECO:0000313" key="3">
    <source>
        <dbReference type="EMBL" id="AZZ55492.1"/>
    </source>
</evidence>
<protein>
    <submittedName>
        <fullName evidence="3">RES domain-containing protein</fullName>
    </submittedName>
</protein>
<dbReference type="AlphaFoldDB" id="A0AAD1ADN6"/>
<dbReference type="Proteomes" id="UP000283946">
    <property type="component" value="Chromosome"/>
</dbReference>
<dbReference type="KEGG" id="ria:C7V51_06055"/>
<dbReference type="EMBL" id="CP028130">
    <property type="protein sequence ID" value="AZZ55492.1"/>
    <property type="molecule type" value="Genomic_DNA"/>
</dbReference>
<feature type="compositionally biased region" description="Polar residues" evidence="1">
    <location>
        <begin position="8"/>
        <end position="22"/>
    </location>
</feature>
<dbReference type="RefSeq" id="WP_104264506.1">
    <property type="nucleotide sequence ID" value="NZ_PSXT01000023.1"/>
</dbReference>
<dbReference type="SMART" id="SM00953">
    <property type="entry name" value="RES"/>
    <property type="match status" value="1"/>
</dbReference>
<evidence type="ECO:0000259" key="2">
    <source>
        <dbReference type="SMART" id="SM00953"/>
    </source>
</evidence>
<organism evidence="3 4">
    <name type="scientific">Rathayibacter iranicus</name>
    <dbReference type="NCBI Taxonomy" id="59737"/>
    <lineage>
        <taxon>Bacteria</taxon>
        <taxon>Bacillati</taxon>
        <taxon>Actinomycetota</taxon>
        <taxon>Actinomycetes</taxon>
        <taxon>Micrococcales</taxon>
        <taxon>Microbacteriaceae</taxon>
        <taxon>Rathayibacter</taxon>
    </lineage>
</organism>
<sequence>MGVVSRSDVAQQRPGTDQNLSGFPSVSLDAKVTWRAHASDLSPWWFSTSGRGRFDLPTDGSDGTCYIADDVRTAVRESLGDRIVPDQVLTPAAAAHFRVSAVLPPAGGAYAAVTSVTADEHGVTRELTTMTDYTITQEWSAVLHAAGFDGIRYSSRYTSASGPNAWALFGRQGRNDELQVDQSKEIDGITACAQAGVRVLDSPPLRRSVTVLPPPAT</sequence>
<dbReference type="InterPro" id="IPR014914">
    <property type="entry name" value="RES_dom"/>
</dbReference>
<reference evidence="3 4" key="1">
    <citation type="submission" date="2018-03" db="EMBL/GenBank/DDBJ databases">
        <title>Bacteriophage NCPPB3778 and a type I-E CRISPR drive the evolution of the US Biological Select Agent, Rathayibacter toxicus.</title>
        <authorList>
            <person name="Davis E.W.II."/>
            <person name="Tabima J.F."/>
            <person name="Weisberg A.J."/>
            <person name="Dantas Lopes L."/>
            <person name="Wiseman M.S."/>
            <person name="Wiseman M.S."/>
            <person name="Pupko T."/>
            <person name="Belcher M.S."/>
            <person name="Sechler A.J."/>
            <person name="Tancos M.A."/>
            <person name="Schroeder B.K."/>
            <person name="Murray T.D."/>
            <person name="Luster D.G."/>
            <person name="Schneider W.L."/>
            <person name="Rogers E."/>
            <person name="Andreote F.D."/>
            <person name="Grunwald N.J."/>
            <person name="Putnam M.L."/>
            <person name="Chang J.H."/>
        </authorList>
    </citation>
    <scope>NUCLEOTIDE SEQUENCE [LARGE SCALE GENOMIC DNA]</scope>
    <source>
        <strain evidence="3 4">NCCPB 2253</strain>
    </source>
</reference>
<evidence type="ECO:0000313" key="4">
    <source>
        <dbReference type="Proteomes" id="UP000283946"/>
    </source>
</evidence>
<proteinExistence type="predicted"/>
<evidence type="ECO:0000256" key="1">
    <source>
        <dbReference type="SAM" id="MobiDB-lite"/>
    </source>
</evidence>
<feature type="domain" description="RES" evidence="2">
    <location>
        <begin position="45"/>
        <end position="180"/>
    </location>
</feature>
<gene>
    <name evidence="3" type="ORF">C7V51_06055</name>
</gene>
<accession>A0AAD1ADN6</accession>
<feature type="region of interest" description="Disordered" evidence="1">
    <location>
        <begin position="1"/>
        <end position="22"/>
    </location>
</feature>
<name>A0AAD1ADN6_9MICO</name>